<keyword evidence="7 9" id="KW-0472">Membrane</keyword>
<evidence type="ECO:0000313" key="10">
    <source>
        <dbReference type="Ensembl" id="ENSMODP00000039259.2"/>
    </source>
</evidence>
<dbReference type="HOGENOM" id="CLU_099529_2_2_1"/>
<dbReference type="GO" id="GO:0005737">
    <property type="term" value="C:cytoplasm"/>
    <property type="evidence" value="ECO:0007669"/>
    <property type="project" value="UniProtKB-ARBA"/>
</dbReference>
<feature type="transmembrane region" description="Helical" evidence="9">
    <location>
        <begin position="91"/>
        <end position="110"/>
    </location>
</feature>
<dbReference type="PANTHER" id="PTHR23137">
    <property type="entry name" value="VESICLE TRANSPORT PROTEIN-RELATED"/>
    <property type="match status" value="1"/>
</dbReference>
<dbReference type="GO" id="GO:0016192">
    <property type="term" value="P:vesicle-mediated transport"/>
    <property type="evidence" value="ECO:0007669"/>
    <property type="project" value="InterPro"/>
</dbReference>
<keyword evidence="6 9" id="KW-1133">Transmembrane helix</keyword>
<evidence type="ECO:0000256" key="9">
    <source>
        <dbReference type="RuleBase" id="RU363111"/>
    </source>
</evidence>
<keyword evidence="5 9" id="KW-0653">Protein transport</keyword>
<evidence type="ECO:0000256" key="5">
    <source>
        <dbReference type="ARBA" id="ARBA00022927"/>
    </source>
</evidence>
<reference evidence="10" key="2">
    <citation type="submission" date="2025-08" db="UniProtKB">
        <authorList>
            <consortium name="Ensembl"/>
        </authorList>
    </citation>
    <scope>IDENTIFICATION</scope>
</reference>
<dbReference type="eggNOG" id="KOG2887">
    <property type="taxonomic scope" value="Eukaryota"/>
</dbReference>
<reference evidence="10" key="3">
    <citation type="submission" date="2025-09" db="UniProtKB">
        <authorList>
            <consortium name="Ensembl"/>
        </authorList>
    </citation>
    <scope>IDENTIFICATION</scope>
</reference>
<keyword evidence="4 9" id="KW-0812">Transmembrane</keyword>
<evidence type="ECO:0000256" key="7">
    <source>
        <dbReference type="ARBA" id="ARBA00023136"/>
    </source>
</evidence>
<dbReference type="Bgee" id="ENSMODG00000002896">
    <property type="expression patterns" value="Expressed in uterine wall and 19 other cell types or tissues"/>
</dbReference>
<evidence type="ECO:0000256" key="1">
    <source>
        <dbReference type="ARBA" id="ARBA00003566"/>
    </source>
</evidence>
<feature type="transmembrane region" description="Helical" evidence="9">
    <location>
        <begin position="116"/>
        <end position="138"/>
    </location>
</feature>
<evidence type="ECO:0000256" key="4">
    <source>
        <dbReference type="ARBA" id="ARBA00022692"/>
    </source>
</evidence>
<dbReference type="Proteomes" id="UP000002280">
    <property type="component" value="Chromosome 2"/>
</dbReference>
<comment type="function">
    <text evidence="1 9">May be involved in fusion of retrograde transport vesicles derived from an endocytic compartment with the Golgi complex.</text>
</comment>
<feature type="transmembrane region" description="Helical" evidence="9">
    <location>
        <begin position="57"/>
        <end position="79"/>
    </location>
</feature>
<sequence length="179" mass="19923">MLREYTSRESKIANLMVIETPSLSWGTRIKGFAACFAIGIIFSLMGTFFLWVPKKGLVLFAAFYTLGNIASLGSTIFLMGPVKQLKRMFETTRLIATIVMLMLLPLPLVSSSHLSGYSFIPGPAQLCLILTLCSAFWWHNKGLALIFCILQSLALTWYSISYIPFARDAVKKCFTACLS</sequence>
<dbReference type="Ensembl" id="ENSMODT00000042369.2">
    <property type="protein sequence ID" value="ENSMODP00000039259.2"/>
    <property type="gene ID" value="ENSMODG00000002896.3"/>
</dbReference>
<evidence type="ECO:0000256" key="2">
    <source>
        <dbReference type="ARBA" id="ARBA00004141"/>
    </source>
</evidence>
<dbReference type="GeneTree" id="ENSGT00390000018525"/>
<dbReference type="InterPro" id="IPR011691">
    <property type="entry name" value="Vesicle_transpt_SFT2"/>
</dbReference>
<name>K7E0F8_MONDO</name>
<dbReference type="AlphaFoldDB" id="K7E0F8"/>
<evidence type="ECO:0000256" key="6">
    <source>
        <dbReference type="ARBA" id="ARBA00022989"/>
    </source>
</evidence>
<reference evidence="10 11" key="1">
    <citation type="journal article" date="2007" name="Nature">
        <title>Genome of the marsupial Monodelphis domestica reveals innovation in non-coding sequences.</title>
        <authorList>
            <person name="Mikkelsen T.S."/>
            <person name="Wakefield M.J."/>
            <person name="Aken B."/>
            <person name="Amemiya C.T."/>
            <person name="Chang J.L."/>
            <person name="Duke S."/>
            <person name="Garber M."/>
            <person name="Gentles A.J."/>
            <person name="Goodstadt L."/>
            <person name="Heger A."/>
            <person name="Jurka J."/>
            <person name="Kamal M."/>
            <person name="Mauceli E."/>
            <person name="Searle S.M."/>
            <person name="Sharpe T."/>
            <person name="Baker M.L."/>
            <person name="Batzer M.A."/>
            <person name="Benos P.V."/>
            <person name="Belov K."/>
            <person name="Clamp M."/>
            <person name="Cook A."/>
            <person name="Cuff J."/>
            <person name="Das R."/>
            <person name="Davidow L."/>
            <person name="Deakin J.E."/>
            <person name="Fazzari M.J."/>
            <person name="Glass J.L."/>
            <person name="Grabherr M."/>
            <person name="Greally J.M."/>
            <person name="Gu W."/>
            <person name="Hore T.A."/>
            <person name="Huttley G.A."/>
            <person name="Kleber M."/>
            <person name="Jirtle R.L."/>
            <person name="Koina E."/>
            <person name="Lee J.T."/>
            <person name="Mahony S."/>
            <person name="Marra M.A."/>
            <person name="Miller R.D."/>
            <person name="Nicholls R.D."/>
            <person name="Oda M."/>
            <person name="Papenfuss A.T."/>
            <person name="Parra Z.E."/>
            <person name="Pollock D.D."/>
            <person name="Ray D.A."/>
            <person name="Schein J.E."/>
            <person name="Speed T.P."/>
            <person name="Thompson K."/>
            <person name="VandeBerg J.L."/>
            <person name="Wade C.M."/>
            <person name="Walker J.A."/>
            <person name="Waters P.D."/>
            <person name="Webber C."/>
            <person name="Weidman J.R."/>
            <person name="Xie X."/>
            <person name="Zody M.C."/>
            <person name="Baldwin J."/>
            <person name="Abdouelleil A."/>
            <person name="Abdulkadir J."/>
            <person name="Abebe A."/>
            <person name="Abera B."/>
            <person name="Abreu J."/>
            <person name="Acer S.C."/>
            <person name="Aftuck L."/>
            <person name="Alexander A."/>
            <person name="An P."/>
            <person name="Anderson E."/>
            <person name="Anderson S."/>
            <person name="Arachi H."/>
            <person name="Azer M."/>
            <person name="Bachantsang P."/>
            <person name="Barry A."/>
            <person name="Bayul T."/>
            <person name="Berlin A."/>
            <person name="Bessette D."/>
            <person name="Bloom T."/>
            <person name="Bloom T."/>
            <person name="Boguslavskiy L."/>
            <person name="Bonnet C."/>
            <person name="Boukhgalter B."/>
            <person name="Bourzgui I."/>
            <person name="Brown A."/>
            <person name="Cahill P."/>
            <person name="Channer S."/>
            <person name="Cheshatsang Y."/>
            <person name="Chuda L."/>
            <person name="Citroen M."/>
            <person name="Collymore A."/>
            <person name="Cooke P."/>
            <person name="Costello M."/>
            <person name="D'Aco K."/>
            <person name="Daza R."/>
            <person name="De Haan G."/>
            <person name="DeGray S."/>
            <person name="DeMaso C."/>
            <person name="Dhargay N."/>
            <person name="Dooley K."/>
            <person name="Dooley E."/>
            <person name="Doricent M."/>
            <person name="Dorje P."/>
            <person name="Dorjee K."/>
            <person name="Dupes A."/>
            <person name="Elong R."/>
            <person name="Falk J."/>
            <person name="Farina A."/>
            <person name="Faro S."/>
            <person name="Ferguson D."/>
            <person name="Fisher S."/>
            <person name="Foley C.D."/>
            <person name="Franke A."/>
            <person name="Friedrich D."/>
            <person name="Gadbois L."/>
            <person name="Gearin G."/>
            <person name="Gearin C.R."/>
            <person name="Giannoukos G."/>
            <person name="Goode T."/>
            <person name="Graham J."/>
            <person name="Grandbois E."/>
            <person name="Grewal S."/>
            <person name="Gyaltsen K."/>
            <person name="Hafez N."/>
            <person name="Hagos B."/>
            <person name="Hall J."/>
            <person name="Henson C."/>
            <person name="Hollinger A."/>
            <person name="Honan T."/>
            <person name="Huard M.D."/>
            <person name="Hughes L."/>
            <person name="Hurhula B."/>
            <person name="Husby M.E."/>
            <person name="Kamat A."/>
            <person name="Kanga B."/>
            <person name="Kashin S."/>
            <person name="Khazanovich D."/>
            <person name="Kisner P."/>
            <person name="Lance K."/>
            <person name="Lara M."/>
            <person name="Lee W."/>
            <person name="Lennon N."/>
            <person name="Letendre F."/>
            <person name="LeVine R."/>
            <person name="Lipovsky A."/>
            <person name="Liu X."/>
            <person name="Liu J."/>
            <person name="Liu S."/>
            <person name="Lokyitsang T."/>
            <person name="Lokyitsang Y."/>
            <person name="Lubonja R."/>
            <person name="Lui A."/>
            <person name="MacDonald P."/>
            <person name="Magnisalis V."/>
            <person name="Maru K."/>
            <person name="Matthews C."/>
            <person name="McCusker W."/>
            <person name="McDonough S."/>
            <person name="Mehta T."/>
            <person name="Meldrim J."/>
            <person name="Meneus L."/>
            <person name="Mihai O."/>
            <person name="Mihalev A."/>
            <person name="Mihova T."/>
            <person name="Mittelman R."/>
            <person name="Mlenga V."/>
            <person name="Montmayeur A."/>
            <person name="Mulrain L."/>
            <person name="Navidi A."/>
            <person name="Naylor J."/>
            <person name="Negash T."/>
            <person name="Nguyen T."/>
            <person name="Nguyen N."/>
            <person name="Nicol R."/>
            <person name="Norbu C."/>
            <person name="Norbu N."/>
            <person name="Novod N."/>
            <person name="O'Neill B."/>
            <person name="Osman S."/>
            <person name="Markiewicz E."/>
            <person name="Oyono O.L."/>
            <person name="Patti C."/>
            <person name="Phunkhang P."/>
            <person name="Pierre F."/>
            <person name="Priest M."/>
            <person name="Raghuraman S."/>
            <person name="Rege F."/>
            <person name="Reyes R."/>
            <person name="Rise C."/>
            <person name="Rogov P."/>
            <person name="Ross K."/>
            <person name="Ryan E."/>
            <person name="Settipalli S."/>
            <person name="Shea T."/>
            <person name="Sherpa N."/>
            <person name="Shi L."/>
            <person name="Shih D."/>
            <person name="Sparrow T."/>
            <person name="Spaulding J."/>
            <person name="Stalker J."/>
            <person name="Stange-Thomann N."/>
            <person name="Stavropoulos S."/>
            <person name="Stone C."/>
            <person name="Strader C."/>
            <person name="Tesfaye S."/>
            <person name="Thomson T."/>
            <person name="Thoulutsang Y."/>
            <person name="Thoulutsang D."/>
            <person name="Topham K."/>
            <person name="Topping I."/>
            <person name="Tsamla T."/>
            <person name="Vassiliev H."/>
            <person name="Vo A."/>
            <person name="Wangchuk T."/>
            <person name="Wangdi T."/>
            <person name="Weiand M."/>
            <person name="Wilkinson J."/>
            <person name="Wilson A."/>
            <person name="Yadav S."/>
            <person name="Young G."/>
            <person name="Yu Q."/>
            <person name="Zembek L."/>
            <person name="Zhong D."/>
            <person name="Zimmer A."/>
            <person name="Zwirko Z."/>
            <person name="Jaffe D.B."/>
            <person name="Alvarez P."/>
            <person name="Brockman W."/>
            <person name="Butler J."/>
            <person name="Chin C."/>
            <person name="Gnerre S."/>
            <person name="MacCallum I."/>
            <person name="Graves J.A."/>
            <person name="Ponting C.P."/>
            <person name="Breen M."/>
            <person name="Samollow P.B."/>
            <person name="Lander E.S."/>
            <person name="Lindblad-Toh K."/>
        </authorList>
    </citation>
    <scope>NUCLEOTIDE SEQUENCE [LARGE SCALE GENOMIC DNA]</scope>
</reference>
<evidence type="ECO:0000256" key="3">
    <source>
        <dbReference type="ARBA" id="ARBA00022448"/>
    </source>
</evidence>
<dbReference type="Pfam" id="PF04178">
    <property type="entry name" value="Got1"/>
    <property type="match status" value="2"/>
</dbReference>
<feature type="transmembrane region" description="Helical" evidence="9">
    <location>
        <begin position="145"/>
        <end position="165"/>
    </location>
</feature>
<proteinExistence type="inferred from homology"/>
<organism evidence="10 11">
    <name type="scientific">Monodelphis domestica</name>
    <name type="common">Gray short-tailed opossum</name>
    <dbReference type="NCBI Taxonomy" id="13616"/>
    <lineage>
        <taxon>Eukaryota</taxon>
        <taxon>Metazoa</taxon>
        <taxon>Chordata</taxon>
        <taxon>Craniata</taxon>
        <taxon>Vertebrata</taxon>
        <taxon>Euteleostomi</taxon>
        <taxon>Mammalia</taxon>
        <taxon>Metatheria</taxon>
        <taxon>Didelphimorphia</taxon>
        <taxon>Didelphidae</taxon>
        <taxon>Monodelphis</taxon>
    </lineage>
</organism>
<dbReference type="ExpressionAtlas" id="K7E0F8">
    <property type="expression patterns" value="baseline"/>
</dbReference>
<feature type="transmembrane region" description="Helical" evidence="9">
    <location>
        <begin position="31"/>
        <end position="51"/>
    </location>
</feature>
<keyword evidence="3 9" id="KW-0813">Transport</keyword>
<comment type="subcellular location">
    <subcellularLocation>
        <location evidence="2 9">Membrane</location>
        <topology evidence="2 9">Multi-pass membrane protein</topology>
    </subcellularLocation>
</comment>
<dbReference type="GO" id="GO:0016020">
    <property type="term" value="C:membrane"/>
    <property type="evidence" value="ECO:0007669"/>
    <property type="project" value="UniProtKB-SubCell"/>
</dbReference>
<dbReference type="GO" id="GO:0012505">
    <property type="term" value="C:endomembrane system"/>
    <property type="evidence" value="ECO:0007669"/>
    <property type="project" value="UniProtKB-ARBA"/>
</dbReference>
<accession>K7E0F8</accession>
<keyword evidence="11" id="KW-1185">Reference proteome</keyword>
<dbReference type="InterPro" id="IPR007305">
    <property type="entry name" value="Vesicle_transpt_Got1/SFT2"/>
</dbReference>
<protein>
    <recommendedName>
        <fullName evidence="9">Vesicle transport protein</fullName>
    </recommendedName>
</protein>
<dbReference type="PANTHER" id="PTHR23137:SF1">
    <property type="entry name" value="VESICLE TRANSPORT PROTEIN SFT2B"/>
    <property type="match status" value="1"/>
</dbReference>
<comment type="similarity">
    <text evidence="8 9">Belongs to the SFT2 family.</text>
</comment>
<comment type="caution">
    <text evidence="9">Lacks conserved residue(s) required for the propagation of feature annotation.</text>
</comment>
<evidence type="ECO:0000256" key="8">
    <source>
        <dbReference type="ARBA" id="ARBA00025800"/>
    </source>
</evidence>
<dbReference type="GO" id="GO:0015031">
    <property type="term" value="P:protein transport"/>
    <property type="evidence" value="ECO:0007669"/>
    <property type="project" value="UniProtKB-KW"/>
</dbReference>
<evidence type="ECO:0000313" key="11">
    <source>
        <dbReference type="Proteomes" id="UP000002280"/>
    </source>
</evidence>
<gene>
    <name evidence="10" type="primary">SFT2D2</name>
</gene>